<gene>
    <name evidence="3" type="ORF">EZS27_003888</name>
</gene>
<feature type="coiled-coil region" evidence="1">
    <location>
        <begin position="149"/>
        <end position="176"/>
    </location>
</feature>
<name>A0A5J4SU12_9ZZZZ</name>
<evidence type="ECO:0000256" key="1">
    <source>
        <dbReference type="SAM" id="Coils"/>
    </source>
</evidence>
<keyword evidence="1" id="KW-0175">Coiled coil</keyword>
<feature type="coiled-coil region" evidence="1">
    <location>
        <begin position="51"/>
        <end position="103"/>
    </location>
</feature>
<reference evidence="3" key="1">
    <citation type="submission" date="2019-03" db="EMBL/GenBank/DDBJ databases">
        <title>Single cell metagenomics reveals metabolic interactions within the superorganism composed of flagellate Streblomastix strix and complex community of Bacteroidetes bacteria on its surface.</title>
        <authorList>
            <person name="Treitli S.C."/>
            <person name="Kolisko M."/>
            <person name="Husnik F."/>
            <person name="Keeling P."/>
            <person name="Hampl V."/>
        </authorList>
    </citation>
    <scope>NUCLEOTIDE SEQUENCE</scope>
    <source>
        <strain evidence="3">STM</strain>
    </source>
</reference>
<evidence type="ECO:0000313" key="3">
    <source>
        <dbReference type="EMBL" id="KAA6348655.1"/>
    </source>
</evidence>
<dbReference type="AlphaFoldDB" id="A0A5J4SU12"/>
<comment type="caution">
    <text evidence="3">The sequence shown here is derived from an EMBL/GenBank/DDBJ whole genome shotgun (WGS) entry which is preliminary data.</text>
</comment>
<feature type="region of interest" description="Disordered" evidence="2">
    <location>
        <begin position="885"/>
        <end position="941"/>
    </location>
</feature>
<accession>A0A5J4SU12</accession>
<proteinExistence type="predicted"/>
<organism evidence="3">
    <name type="scientific">termite gut metagenome</name>
    <dbReference type="NCBI Taxonomy" id="433724"/>
    <lineage>
        <taxon>unclassified sequences</taxon>
        <taxon>metagenomes</taxon>
        <taxon>organismal metagenomes</taxon>
    </lineage>
</organism>
<feature type="coiled-coil region" evidence="1">
    <location>
        <begin position="811"/>
        <end position="838"/>
    </location>
</feature>
<protein>
    <submittedName>
        <fullName evidence="3">Uncharacterized protein</fullName>
    </submittedName>
</protein>
<sequence>MPQDFKVTDVVSKEAMDSLIALKEEGDKATETFAKLIKELGGLTKIKVNNITELADKLKQLNEKSISVEEADRKLIQVQEEYNKKLKETIKQVNEEAAGLVAKAKVRDLDSAAALKAAKIETERIKGQQLLTRQTKQLALSEAEITQIMNTQAKSINQAKEQNKQLSKSVQAVVIEDEAAIKRVQELNAKIDENTAFIKRNSDAYTKQKMTIGDYRTEVKAALSELSAGKNIVGNLGAVLSSGGNIIMASVLLLSKLLPSLSEISDYISEGLKMASAGEGIKTAFDKIADIGTLQSLRKETKGLISDLDLYSATVNANNFNVPIDKLGTLLKFAQQRAQETGQSVDYLADSIITGIGRKSPLILDNLGISAVRLREETKKTGDFASAAINIVNEELSKQGDLAETTAERETKAAIKRQNAQMSLGQKILWLKDIWSKFSSATSSFFSDIFEKYYPPIQKGLQDIINYFIELYNKSFLVRYIVQGIINVFVNLFELLKLGINITITLLKHFGEGLKAILTLDFKGFGEAYKKAMTTLVTDTATAFRKIVDNYKKGIDEVKNGQIEPVNFDVTATAIEGGKGKTQAEIDSENAAKLEAQEKLQEKLLKIRETYQQSELDLMDDGLAKELKKIKNAWEKRIAEVKGYSEEEIQTRKNYAALMQTEIADKTLSYGLEKEKKNIDNRLSFVKKNSEEERDLRIQALNIQELQETQAAEKTGEDVSLIESKYQKKRQEEYEKYASAMLKKIADDYAMRSILATQSMNEELAALSKEYANGIISEEQYEKEKADIAQKYALQTKDNAIEAIEEQLKVANLSAEERESLEKKLAEVQIALSNAVAEVEIKNNDDVRKSAKDKYKEIAEALQMVGDVAGYVNDFMGALTEKEMQRIDEQSEASEKASQEEMERIQRLEESGIITKEEAEARKRAAEDRTRQTEKQLEEQRKKAQIKQAQFNKANSIAQIAINTAVAITKTLADGGAILGIPLVPLIAGLGAIQLAAAIAQPIPKYAKGTKSHPGGLAIVGDAFTPETVISHGKAFLTPSVPTLALIDKGAEIIPRGLTSDEVRKMGLSDLMYMQGIRAKEHDNTPVVNVYNDYSALEGKMELNNKLLARSIKMQNKYNFSHLAKSYK</sequence>
<evidence type="ECO:0000256" key="2">
    <source>
        <dbReference type="SAM" id="MobiDB-lite"/>
    </source>
</evidence>
<dbReference type="EMBL" id="SNRY01000063">
    <property type="protein sequence ID" value="KAA6348655.1"/>
    <property type="molecule type" value="Genomic_DNA"/>
</dbReference>